<gene>
    <name evidence="1" type="ORF">OPT61_g2455</name>
</gene>
<reference evidence="1" key="1">
    <citation type="submission" date="2022-11" db="EMBL/GenBank/DDBJ databases">
        <title>Genome Sequence of Boeremia exigua.</title>
        <authorList>
            <person name="Buettner E."/>
        </authorList>
    </citation>
    <scope>NUCLEOTIDE SEQUENCE</scope>
    <source>
        <strain evidence="1">CU02</strain>
    </source>
</reference>
<accession>A0ACC2ILG5</accession>
<dbReference type="EMBL" id="JAPHNI010000111">
    <property type="protein sequence ID" value="KAJ8116043.1"/>
    <property type="molecule type" value="Genomic_DNA"/>
</dbReference>
<proteinExistence type="predicted"/>
<organism evidence="1 2">
    <name type="scientific">Boeremia exigua</name>
    <dbReference type="NCBI Taxonomy" id="749465"/>
    <lineage>
        <taxon>Eukaryota</taxon>
        <taxon>Fungi</taxon>
        <taxon>Dikarya</taxon>
        <taxon>Ascomycota</taxon>
        <taxon>Pezizomycotina</taxon>
        <taxon>Dothideomycetes</taxon>
        <taxon>Pleosporomycetidae</taxon>
        <taxon>Pleosporales</taxon>
        <taxon>Pleosporineae</taxon>
        <taxon>Didymellaceae</taxon>
        <taxon>Boeremia</taxon>
    </lineage>
</organism>
<protein>
    <submittedName>
        <fullName evidence="1">Uncharacterized protein</fullName>
    </submittedName>
</protein>
<keyword evidence="2" id="KW-1185">Reference proteome</keyword>
<comment type="caution">
    <text evidence="1">The sequence shown here is derived from an EMBL/GenBank/DDBJ whole genome shotgun (WGS) entry which is preliminary data.</text>
</comment>
<sequence>MHHSDQAISQLYPCAWRSLQPQLRVLVSEEICYQVKTPDDMRQRGLSQAKASRSSDNTGSDQQPDQPYIEQAFIRLDEHVNPRSKSRLDWLHRAGGTSQLSPHFTRNETPHQAQPS</sequence>
<evidence type="ECO:0000313" key="2">
    <source>
        <dbReference type="Proteomes" id="UP001153331"/>
    </source>
</evidence>
<dbReference type="Proteomes" id="UP001153331">
    <property type="component" value="Unassembled WGS sequence"/>
</dbReference>
<name>A0ACC2ILG5_9PLEO</name>
<evidence type="ECO:0000313" key="1">
    <source>
        <dbReference type="EMBL" id="KAJ8116043.1"/>
    </source>
</evidence>